<dbReference type="EMBL" id="JADOES010000014">
    <property type="protein sequence ID" value="MBT9315654.1"/>
    <property type="molecule type" value="Genomic_DNA"/>
</dbReference>
<proteinExistence type="predicted"/>
<evidence type="ECO:0000256" key="2">
    <source>
        <dbReference type="PIRSR" id="PIRSR620019-2"/>
    </source>
</evidence>
<evidence type="ECO:0000313" key="5">
    <source>
        <dbReference type="Proteomes" id="UP000717364"/>
    </source>
</evidence>
<dbReference type="NCBIfam" id="TIGR03570">
    <property type="entry name" value="NeuD_NnaD"/>
    <property type="match status" value="1"/>
</dbReference>
<dbReference type="PANTHER" id="PTHR43300">
    <property type="entry name" value="ACETYLTRANSFERASE"/>
    <property type="match status" value="1"/>
</dbReference>
<protein>
    <submittedName>
        <fullName evidence="4">Acetyltransferase</fullName>
    </submittedName>
</protein>
<reference evidence="4" key="1">
    <citation type="submission" date="2020-11" db="EMBL/GenBank/DDBJ databases">
        <authorList>
            <person name="Konstantinou D."/>
            <person name="Gkelis S."/>
            <person name="Popin R."/>
            <person name="Fewer D."/>
            <person name="Sivonen K."/>
        </authorList>
    </citation>
    <scope>NUCLEOTIDE SEQUENCE</scope>
    <source>
        <strain evidence="4">TAU-MAC 1115</strain>
    </source>
</reference>
<evidence type="ECO:0000256" key="1">
    <source>
        <dbReference type="PIRSR" id="PIRSR620019-1"/>
    </source>
</evidence>
<dbReference type="Proteomes" id="UP000717364">
    <property type="component" value="Unassembled WGS sequence"/>
</dbReference>
<evidence type="ECO:0000313" key="4">
    <source>
        <dbReference type="EMBL" id="MBT9315654.1"/>
    </source>
</evidence>
<dbReference type="PANTHER" id="PTHR43300:SF7">
    <property type="entry name" value="UDP-N-ACETYLBACILLOSAMINE N-ACETYLTRANSFERASE"/>
    <property type="match status" value="1"/>
</dbReference>
<dbReference type="Pfam" id="PF17836">
    <property type="entry name" value="PglD_N"/>
    <property type="match status" value="1"/>
</dbReference>
<feature type="binding site" evidence="2">
    <location>
        <position position="67"/>
    </location>
    <ligand>
        <name>substrate</name>
    </ligand>
</feature>
<feature type="active site" description="Proton acceptor" evidence="1">
    <location>
        <position position="134"/>
    </location>
</feature>
<dbReference type="InterPro" id="IPR050179">
    <property type="entry name" value="Trans_hexapeptide_repeat"/>
</dbReference>
<dbReference type="RefSeq" id="WP_216867632.1">
    <property type="nucleotide sequence ID" value="NZ_JADOES010000014.1"/>
</dbReference>
<dbReference type="CDD" id="cd03360">
    <property type="entry name" value="LbH_AT_putative"/>
    <property type="match status" value="1"/>
</dbReference>
<organism evidence="4 5">
    <name type="scientific">Leptothoe spongobia TAU-MAC 1115</name>
    <dbReference type="NCBI Taxonomy" id="1967444"/>
    <lineage>
        <taxon>Bacteria</taxon>
        <taxon>Bacillati</taxon>
        <taxon>Cyanobacteriota</taxon>
        <taxon>Cyanophyceae</taxon>
        <taxon>Nodosilineales</taxon>
        <taxon>Cymatolegaceae</taxon>
        <taxon>Leptothoe</taxon>
        <taxon>Leptothoe spongobia</taxon>
    </lineage>
</organism>
<dbReference type="InterPro" id="IPR020019">
    <property type="entry name" value="AcTrfase_PglD-like"/>
</dbReference>
<accession>A0A947GIE3</accession>
<feature type="binding site" evidence="2">
    <location>
        <position position="143"/>
    </location>
    <ligand>
        <name>acetyl-CoA</name>
        <dbReference type="ChEBI" id="CHEBI:57288"/>
    </ligand>
</feature>
<feature type="binding site" evidence="2">
    <location>
        <begin position="9"/>
        <end position="11"/>
    </location>
    <ligand>
        <name>substrate</name>
    </ligand>
</feature>
<reference evidence="4" key="2">
    <citation type="journal article" date="2021" name="Mar. Drugs">
        <title>Genome Reduction and Secondary Metabolism of the Marine Sponge-Associated Cyanobacterium Leptothoe.</title>
        <authorList>
            <person name="Konstantinou D."/>
            <person name="Popin R.V."/>
            <person name="Fewer D.P."/>
            <person name="Sivonen K."/>
            <person name="Gkelis S."/>
        </authorList>
    </citation>
    <scope>NUCLEOTIDE SEQUENCE</scope>
    <source>
        <strain evidence="4">TAU-MAC 1115</strain>
    </source>
</reference>
<comment type="caution">
    <text evidence="4">The sequence shown here is derived from an EMBL/GenBank/DDBJ whole genome shotgun (WGS) entry which is preliminary data.</text>
</comment>
<keyword evidence="5" id="KW-1185">Reference proteome</keyword>
<dbReference type="AlphaFoldDB" id="A0A947GIE3"/>
<gene>
    <name evidence="4" type="ORF">IXB50_09470</name>
</gene>
<feature type="site" description="Increases basicity of active site His" evidence="1">
    <location>
        <position position="135"/>
    </location>
</feature>
<dbReference type="InterPro" id="IPR041561">
    <property type="entry name" value="PglD_N"/>
</dbReference>
<name>A0A947GIE3_9CYAN</name>
<evidence type="ECO:0000259" key="3">
    <source>
        <dbReference type="Pfam" id="PF17836"/>
    </source>
</evidence>
<feature type="domain" description="PglD N-terminal" evidence="3">
    <location>
        <begin position="2"/>
        <end position="79"/>
    </location>
</feature>
<sequence length="205" mass="21916">MRIYLYGCSGHAKVIFDILRCCNREVAAFFDDAPPENSSHLHDVPIFNTSQLSNIDPLQSRWIVAIGNNSDRKNIVQNLASKGYTFTTAVHPSAQIAKEVKIGAGTVVMANTVINIDSVIGQHAIINTGAIIDHDCQISDYVHIAPSCSLCGNVCIKEGSLLGVGTKIIPSVEVGRWTICGAGSVVVKSMPSHCVAYGVPATPRK</sequence>